<dbReference type="Proteomes" id="UP001459714">
    <property type="component" value="Unassembled WGS sequence"/>
</dbReference>
<reference evidence="1 2" key="1">
    <citation type="submission" date="2024-03" db="EMBL/GenBank/DDBJ databases">
        <title>Bacilli Hybrid Assemblies.</title>
        <authorList>
            <person name="Kovac J."/>
        </authorList>
    </citation>
    <scope>NUCLEOTIDE SEQUENCE [LARGE SCALE GENOMIC DNA]</scope>
    <source>
        <strain evidence="1 2">FSL M8-0022</strain>
    </source>
</reference>
<protein>
    <submittedName>
        <fullName evidence="1">Uncharacterized protein</fullName>
    </submittedName>
</protein>
<dbReference type="RefSeq" id="WP_342021018.1">
    <property type="nucleotide sequence ID" value="NZ_JBBYAK010000002.1"/>
</dbReference>
<organism evidence="1 2">
    <name type="scientific">Caldifermentibacillus hisashii</name>
    <dbReference type="NCBI Taxonomy" id="996558"/>
    <lineage>
        <taxon>Bacteria</taxon>
        <taxon>Bacillati</taxon>
        <taxon>Bacillota</taxon>
        <taxon>Bacilli</taxon>
        <taxon>Bacillales</taxon>
        <taxon>Bacillaceae</taxon>
        <taxon>Caldifermentibacillus</taxon>
    </lineage>
</organism>
<proteinExistence type="predicted"/>
<gene>
    <name evidence="1" type="ORF">NST17_19695</name>
</gene>
<name>A0ABU9K2T5_9BACI</name>
<sequence>MVYKDSQHDINKKFKKLEEKQYGKKTRKRLDKYLFEAYEGYSEQETWDYIEYIYEHDNDNK</sequence>
<comment type="caution">
    <text evidence="1">The sequence shown here is derived from an EMBL/GenBank/DDBJ whole genome shotgun (WGS) entry which is preliminary data.</text>
</comment>
<keyword evidence="2" id="KW-1185">Reference proteome</keyword>
<dbReference type="EMBL" id="JBBYAK010000002">
    <property type="protein sequence ID" value="MEL3959380.1"/>
    <property type="molecule type" value="Genomic_DNA"/>
</dbReference>
<accession>A0ABU9K2T5</accession>
<evidence type="ECO:0000313" key="2">
    <source>
        <dbReference type="Proteomes" id="UP001459714"/>
    </source>
</evidence>
<evidence type="ECO:0000313" key="1">
    <source>
        <dbReference type="EMBL" id="MEL3959380.1"/>
    </source>
</evidence>